<evidence type="ECO:0000256" key="10">
    <source>
        <dbReference type="SAM" id="Phobius"/>
    </source>
</evidence>
<name>A0A0D2M8T8_HYPSF</name>
<dbReference type="InterPro" id="IPR003439">
    <property type="entry name" value="ABC_transporter-like_ATP-bd"/>
</dbReference>
<dbReference type="GO" id="GO:0140359">
    <property type="term" value="F:ABC-type transporter activity"/>
    <property type="evidence" value="ECO:0007669"/>
    <property type="project" value="InterPro"/>
</dbReference>
<dbReference type="PANTHER" id="PTHR24223">
    <property type="entry name" value="ATP-BINDING CASSETTE SUB-FAMILY C"/>
    <property type="match status" value="1"/>
</dbReference>
<feature type="domain" description="ABC transporter" evidence="11">
    <location>
        <begin position="714"/>
        <end position="949"/>
    </location>
</feature>
<dbReference type="SMART" id="SM00382">
    <property type="entry name" value="AAA"/>
    <property type="match status" value="2"/>
</dbReference>
<keyword evidence="8 10" id="KW-0472">Membrane</keyword>
<evidence type="ECO:0000256" key="2">
    <source>
        <dbReference type="ARBA" id="ARBA00022448"/>
    </source>
</evidence>
<dbReference type="InterPro" id="IPR027417">
    <property type="entry name" value="P-loop_NTPase"/>
</dbReference>
<feature type="transmembrane region" description="Helical" evidence="10">
    <location>
        <begin position="194"/>
        <end position="214"/>
    </location>
</feature>
<dbReference type="PROSITE" id="PS00211">
    <property type="entry name" value="ABC_TRANSPORTER_1"/>
    <property type="match status" value="2"/>
</dbReference>
<dbReference type="OrthoDB" id="6500128at2759"/>
<dbReference type="FunFam" id="1.20.1560.10:FF:000013">
    <property type="entry name" value="ABC transporter C family member 2"/>
    <property type="match status" value="1"/>
</dbReference>
<evidence type="ECO:0000313" key="13">
    <source>
        <dbReference type="EMBL" id="KJA19718.1"/>
    </source>
</evidence>
<dbReference type="PROSITE" id="PS50893">
    <property type="entry name" value="ABC_TRANSPORTER_2"/>
    <property type="match status" value="2"/>
</dbReference>
<sequence length="1694" mass="187320">MNACDTDQDSLWDLSTSCSRALCVTLLPTILVLGLGVSRIPFPDPFRRLAATVKPFFGPFLTVSEAEALDVQALGTEGDSVTNDGNREALELQQKIVRWRAALFVMLGVVECLLRIAIGVYFISATPSRTQNSFIYICSAIPWTYTAVRPISRPITTVPYDLLLIYTVLFCGGALSLGGIIYDQVVFDVPAQTILLATSATDMAISFVLLSSVLTMPMGYWSSDVNSKDIGSSVSPEDYCTLFDWVTFRWINPLIRLGKNTTLHEKDVWELSPTMQSRPLFFKFMDLRRKTLLRRIIAANSFDMIFDFVLTIISVVLNYTAPFFLKRILSEIEREGSTKESRAKAYIYAVLALICSLLKAQADVQHLWLGRRASVRVRGELTASIYDKALKRKDFSGVVSKDAKKDAPPTKGASKAETKAQAKAAKDKAKKADDPKAGADIGKIVNLMSSDTNRLARVISTIHIIYAAPFEIIIAGLFLYQLLGVSAFAGFFVLVLAWPLNRFLVNRRVRIQKGTLAARDKRMGTLSELISAIKIIKFFAWEDRWISRVLDDRATEMKWMVKARINMVIFMFLWACAPIFVSIAAFFAYVMSGHQLTISTAFTALSLFSMVRAPLNVIPEWTVNILQAGIALDRISVYLDEDEVTEQVCSLKKTHFGPDATSDDDEGLGLEDATLRWNRVSESAKGGKGPSRNGDVSSATSISGDTAVADSSGSSTEDEDNKGDDRGFRLREISVVFPENKLTVITGPTASGKTALLLAVLGEMTLLKGRIIMSKDSSRVDEHGLMRCISYASQTPWLRHQSIKDNILFGYPLDEERYRMVIECCALNPDLNLLEDGDATEIGARGINLSGGQKARVALARAVYARTKYVLLDDPLSAVDSHTARFLYERLLLGPLLEHRTVVLVTHHVELVLPGTNYVVHMLNGRIDKQGPVAELKSAGIIDSIATEEAASAPVDSGDIDAAVQGASVIDGTQVDTAKSTMPRKFVKEEHRETGSVKFSVYNKYLQASSYWTWSIILLLLLLRQVLDLGEKLWIKVWSGAYETGSLLSSNLAGPSYLRTDLISPQTPFISAASNAFGSHNWPNAAQHPLFYIGVYAAISLSFATTVNVSGAIVYTGALRASRILFRELLETVVRATFRIHDTTPQGEYISSSSFPPIISRSVPRPDSQPIWQGSFQLIDTRYYLVLNNYEQDMETIDSSLAGSVQSVNRAVAGFFASIIIISFIFPYFIIAAFFLGIIYWDLALGYVNTGRDLRRMESNTRSPIYSDFGELLEGIVTVRAFSAEKRFLNNLHKKVDTTTKMWYSFWMTNRWLCLNYDVLGAFAILITTLFAISQLSDAGLAGICITSAMSYTNSIYWACRYWTSLELDLNAVERIIEYLRLPQEPPALIAANRVPAYWPSQTNDSLVVVEDLEVKYAPELPAVLHGVSFSLRARERVGILGRTGSGKSTLAMSILRFVDPTTGRILIDGIDISTIGTHDLRSKVTFIPQDATLFSGTLRDNLDPFHDYEDSDCINVLKRVHLISDDEPVSLDEASSSRAPSELADASLADSSSVTTKTDNDTKAINLETKISPGGTNFSQGQRQLIALARALLRQSSIIILDEATSSIDFATDTKIQAAIREEFNASLLLTIAHRIRTVIDYDRLLVLDKGEIAEFDTPANLINKEGGIFRDMCMKSGSFEELQMASNAAAIK</sequence>
<feature type="transmembrane region" description="Helical" evidence="10">
    <location>
        <begin position="486"/>
        <end position="505"/>
    </location>
</feature>
<evidence type="ECO:0000256" key="1">
    <source>
        <dbReference type="ARBA" id="ARBA00004141"/>
    </source>
</evidence>
<keyword evidence="7 10" id="KW-1133">Transmembrane helix</keyword>
<keyword evidence="14" id="KW-1185">Reference proteome</keyword>
<dbReference type="PANTHER" id="PTHR24223:SF415">
    <property type="entry name" value="FI20190P1"/>
    <property type="match status" value="1"/>
</dbReference>
<evidence type="ECO:0000259" key="11">
    <source>
        <dbReference type="PROSITE" id="PS50893"/>
    </source>
</evidence>
<dbReference type="SUPFAM" id="SSF52540">
    <property type="entry name" value="P-loop containing nucleoside triphosphate hydrolases"/>
    <property type="match status" value="2"/>
</dbReference>
<dbReference type="InterPro" id="IPR003593">
    <property type="entry name" value="AAA+_ATPase"/>
</dbReference>
<protein>
    <recommendedName>
        <fullName evidence="15">Multidrug resistance-associated ABC transporter</fullName>
    </recommendedName>
</protein>
<dbReference type="Proteomes" id="UP000054270">
    <property type="component" value="Unassembled WGS sequence"/>
</dbReference>
<feature type="region of interest" description="Disordered" evidence="9">
    <location>
        <begin position="1532"/>
        <end position="1559"/>
    </location>
</feature>
<feature type="region of interest" description="Disordered" evidence="9">
    <location>
        <begin position="681"/>
        <end position="725"/>
    </location>
</feature>
<dbReference type="GO" id="GO:0005524">
    <property type="term" value="F:ATP binding"/>
    <property type="evidence" value="ECO:0007669"/>
    <property type="project" value="UniProtKB-KW"/>
</dbReference>
<dbReference type="EMBL" id="KN817574">
    <property type="protein sequence ID" value="KJA19718.1"/>
    <property type="molecule type" value="Genomic_DNA"/>
</dbReference>
<feature type="transmembrane region" description="Helical" evidence="10">
    <location>
        <begin position="163"/>
        <end position="182"/>
    </location>
</feature>
<dbReference type="InterPro" id="IPR011527">
    <property type="entry name" value="ABC1_TM_dom"/>
</dbReference>
<evidence type="ECO:0008006" key="15">
    <source>
        <dbReference type="Google" id="ProtNLM"/>
    </source>
</evidence>
<evidence type="ECO:0000256" key="6">
    <source>
        <dbReference type="ARBA" id="ARBA00022840"/>
    </source>
</evidence>
<evidence type="ECO:0000256" key="3">
    <source>
        <dbReference type="ARBA" id="ARBA00022692"/>
    </source>
</evidence>
<evidence type="ECO:0000256" key="4">
    <source>
        <dbReference type="ARBA" id="ARBA00022737"/>
    </source>
</evidence>
<dbReference type="InterPro" id="IPR017871">
    <property type="entry name" value="ABC_transporter-like_CS"/>
</dbReference>
<dbReference type="GO" id="GO:0016020">
    <property type="term" value="C:membrane"/>
    <property type="evidence" value="ECO:0007669"/>
    <property type="project" value="UniProtKB-SubCell"/>
</dbReference>
<dbReference type="Gene3D" id="3.40.50.300">
    <property type="entry name" value="P-loop containing nucleotide triphosphate hydrolases"/>
    <property type="match status" value="2"/>
</dbReference>
<gene>
    <name evidence="13" type="ORF">HYPSUDRAFT_1094370</name>
</gene>
<keyword evidence="5" id="KW-0547">Nucleotide-binding</keyword>
<feature type="domain" description="ABC transmembrane type-1" evidence="12">
    <location>
        <begin position="1016"/>
        <end position="1368"/>
    </location>
</feature>
<dbReference type="CDD" id="cd03244">
    <property type="entry name" value="ABCC_MRP_domain2"/>
    <property type="match status" value="1"/>
</dbReference>
<dbReference type="SUPFAM" id="SSF90123">
    <property type="entry name" value="ABC transporter transmembrane region"/>
    <property type="match status" value="2"/>
</dbReference>
<dbReference type="Gene3D" id="1.20.1560.10">
    <property type="entry name" value="ABC transporter type 1, transmembrane domain"/>
    <property type="match status" value="2"/>
</dbReference>
<organism evidence="13 14">
    <name type="scientific">Hypholoma sublateritium (strain FD-334 SS-4)</name>
    <dbReference type="NCBI Taxonomy" id="945553"/>
    <lineage>
        <taxon>Eukaryota</taxon>
        <taxon>Fungi</taxon>
        <taxon>Dikarya</taxon>
        <taxon>Basidiomycota</taxon>
        <taxon>Agaricomycotina</taxon>
        <taxon>Agaricomycetes</taxon>
        <taxon>Agaricomycetidae</taxon>
        <taxon>Agaricales</taxon>
        <taxon>Agaricineae</taxon>
        <taxon>Strophariaceae</taxon>
        <taxon>Hypholoma</taxon>
    </lineage>
</organism>
<proteinExistence type="predicted"/>
<feature type="transmembrane region" description="Helical" evidence="10">
    <location>
        <begin position="19"/>
        <end position="38"/>
    </location>
</feature>
<feature type="transmembrane region" description="Helical" evidence="10">
    <location>
        <begin position="1215"/>
        <end position="1241"/>
    </location>
</feature>
<evidence type="ECO:0000256" key="8">
    <source>
        <dbReference type="ARBA" id="ARBA00023136"/>
    </source>
</evidence>
<dbReference type="InterPro" id="IPR050173">
    <property type="entry name" value="ABC_transporter_C-like"/>
</dbReference>
<feature type="region of interest" description="Disordered" evidence="9">
    <location>
        <begin position="401"/>
        <end position="436"/>
    </location>
</feature>
<dbReference type="CDD" id="cd18596">
    <property type="entry name" value="ABC_6TM_VMR1_D1_like"/>
    <property type="match status" value="1"/>
</dbReference>
<evidence type="ECO:0000256" key="5">
    <source>
        <dbReference type="ARBA" id="ARBA00022741"/>
    </source>
</evidence>
<evidence type="ECO:0000256" key="9">
    <source>
        <dbReference type="SAM" id="MobiDB-lite"/>
    </source>
</evidence>
<feature type="compositionally biased region" description="Polar residues" evidence="9">
    <location>
        <begin position="694"/>
        <end position="715"/>
    </location>
</feature>
<feature type="transmembrane region" description="Helical" evidence="10">
    <location>
        <begin position="458"/>
        <end position="480"/>
    </location>
</feature>
<feature type="domain" description="ABC transmembrane type-1" evidence="12">
    <location>
        <begin position="305"/>
        <end position="627"/>
    </location>
</feature>
<evidence type="ECO:0000256" key="7">
    <source>
        <dbReference type="ARBA" id="ARBA00022989"/>
    </source>
</evidence>
<dbReference type="CDD" id="cd18604">
    <property type="entry name" value="ABC_6TM_VMR1_D2_like"/>
    <property type="match status" value="1"/>
</dbReference>
<dbReference type="STRING" id="945553.A0A0D2M8T8"/>
<evidence type="ECO:0000259" key="12">
    <source>
        <dbReference type="PROSITE" id="PS50929"/>
    </source>
</evidence>
<dbReference type="OMA" id="DRFCTEY"/>
<feature type="transmembrane region" description="Helical" evidence="10">
    <location>
        <begin position="101"/>
        <end position="122"/>
    </location>
</feature>
<feature type="transmembrane region" description="Helical" evidence="10">
    <location>
        <begin position="304"/>
        <end position="325"/>
    </location>
</feature>
<keyword evidence="2" id="KW-0813">Transport</keyword>
<feature type="domain" description="ABC transporter" evidence="11">
    <location>
        <begin position="1410"/>
        <end position="1676"/>
    </location>
</feature>
<evidence type="ECO:0000313" key="14">
    <source>
        <dbReference type="Proteomes" id="UP000054270"/>
    </source>
</evidence>
<feature type="compositionally biased region" description="Low complexity" evidence="9">
    <location>
        <begin position="1544"/>
        <end position="1554"/>
    </location>
</feature>
<accession>A0A0D2M8T8</accession>
<keyword evidence="4" id="KW-0677">Repeat</keyword>
<dbReference type="Pfam" id="PF00005">
    <property type="entry name" value="ABC_tran"/>
    <property type="match status" value="2"/>
</dbReference>
<reference evidence="14" key="1">
    <citation type="submission" date="2014-04" db="EMBL/GenBank/DDBJ databases">
        <title>Evolutionary Origins and Diversification of the Mycorrhizal Mutualists.</title>
        <authorList>
            <consortium name="DOE Joint Genome Institute"/>
            <consortium name="Mycorrhizal Genomics Consortium"/>
            <person name="Kohler A."/>
            <person name="Kuo A."/>
            <person name="Nagy L.G."/>
            <person name="Floudas D."/>
            <person name="Copeland A."/>
            <person name="Barry K.W."/>
            <person name="Cichocki N."/>
            <person name="Veneault-Fourrey C."/>
            <person name="LaButti K."/>
            <person name="Lindquist E.A."/>
            <person name="Lipzen A."/>
            <person name="Lundell T."/>
            <person name="Morin E."/>
            <person name="Murat C."/>
            <person name="Riley R."/>
            <person name="Ohm R."/>
            <person name="Sun H."/>
            <person name="Tunlid A."/>
            <person name="Henrissat B."/>
            <person name="Grigoriev I.V."/>
            <person name="Hibbett D.S."/>
            <person name="Martin F."/>
        </authorList>
    </citation>
    <scope>NUCLEOTIDE SEQUENCE [LARGE SCALE GENOMIC DNA]</scope>
    <source>
        <strain evidence="14">FD-334 SS-4</strain>
    </source>
</reference>
<dbReference type="CDD" id="cd03250">
    <property type="entry name" value="ABCC_MRP_domain1"/>
    <property type="match status" value="1"/>
</dbReference>
<comment type="subcellular location">
    <subcellularLocation>
        <location evidence="1">Membrane</location>
        <topology evidence="1">Multi-pass membrane protein</topology>
    </subcellularLocation>
</comment>
<dbReference type="InterPro" id="IPR036640">
    <property type="entry name" value="ABC1_TM_sf"/>
</dbReference>
<feature type="transmembrane region" description="Helical" evidence="10">
    <location>
        <begin position="567"/>
        <end position="590"/>
    </location>
</feature>
<dbReference type="FunFam" id="3.40.50.300:FF:001354">
    <property type="entry name" value="ATP-binding cassette (ABC) transporter, putative"/>
    <property type="match status" value="1"/>
</dbReference>
<feature type="transmembrane region" description="Helical" evidence="10">
    <location>
        <begin position="1315"/>
        <end position="1333"/>
    </location>
</feature>
<dbReference type="PROSITE" id="PS50929">
    <property type="entry name" value="ABC_TM1F"/>
    <property type="match status" value="2"/>
</dbReference>
<dbReference type="GO" id="GO:0016887">
    <property type="term" value="F:ATP hydrolysis activity"/>
    <property type="evidence" value="ECO:0007669"/>
    <property type="project" value="InterPro"/>
</dbReference>
<keyword evidence="6" id="KW-0067">ATP-binding</keyword>
<dbReference type="Pfam" id="PF00664">
    <property type="entry name" value="ABC_membrane"/>
    <property type="match status" value="2"/>
</dbReference>
<keyword evidence="3 10" id="KW-0812">Transmembrane</keyword>